<comment type="caution">
    <text evidence="5">The sequence shown here is derived from an EMBL/GenBank/DDBJ whole genome shotgun (WGS) entry which is preliminary data.</text>
</comment>
<feature type="repeat" description="TPR" evidence="3">
    <location>
        <begin position="541"/>
        <end position="574"/>
    </location>
</feature>
<feature type="repeat" description="TPR" evidence="3">
    <location>
        <begin position="13"/>
        <end position="46"/>
    </location>
</feature>
<dbReference type="SUPFAM" id="SSF48452">
    <property type="entry name" value="TPR-like"/>
    <property type="match status" value="2"/>
</dbReference>
<feature type="repeat" description="TPR" evidence="3">
    <location>
        <begin position="575"/>
        <end position="608"/>
    </location>
</feature>
<protein>
    <recommendedName>
        <fullName evidence="4">Methyltransferase FkbM domain-containing protein</fullName>
    </recommendedName>
</protein>
<evidence type="ECO:0000256" key="2">
    <source>
        <dbReference type="ARBA" id="ARBA00022803"/>
    </source>
</evidence>
<evidence type="ECO:0000313" key="5">
    <source>
        <dbReference type="EMBL" id="GBC62383.1"/>
    </source>
</evidence>
<feature type="repeat" description="TPR" evidence="3">
    <location>
        <begin position="47"/>
        <end position="80"/>
    </location>
</feature>
<dbReference type="Gene3D" id="3.40.50.2000">
    <property type="entry name" value="Glycogen Phosphorylase B"/>
    <property type="match status" value="2"/>
</dbReference>
<name>A0A401FZM4_9BACT</name>
<dbReference type="InterPro" id="IPR002201">
    <property type="entry name" value="Glyco_trans_9"/>
</dbReference>
<proteinExistence type="predicted"/>
<dbReference type="SUPFAM" id="SSF53756">
    <property type="entry name" value="UDP-Glycosyltransferase/glycogen phosphorylase"/>
    <property type="match status" value="2"/>
</dbReference>
<dbReference type="PROSITE" id="PS50293">
    <property type="entry name" value="TPR_REGION"/>
    <property type="match status" value="6"/>
</dbReference>
<evidence type="ECO:0000313" key="6">
    <source>
        <dbReference type="Proteomes" id="UP000288096"/>
    </source>
</evidence>
<feature type="repeat" description="TPR" evidence="3">
    <location>
        <begin position="115"/>
        <end position="148"/>
    </location>
</feature>
<dbReference type="EMBL" id="BEXT01000001">
    <property type="protein sequence ID" value="GBC62383.1"/>
    <property type="molecule type" value="Genomic_DNA"/>
</dbReference>
<reference evidence="6" key="2">
    <citation type="submission" date="2019-01" db="EMBL/GenBank/DDBJ databases">
        <title>Genome sequence of Desulfonema ishimotonii strain Tokyo 01.</title>
        <authorList>
            <person name="Fukui M."/>
        </authorList>
    </citation>
    <scope>NUCLEOTIDE SEQUENCE [LARGE SCALE GENOMIC DNA]</scope>
    <source>
        <strain evidence="6">Tokyo 01</strain>
    </source>
</reference>
<feature type="repeat" description="TPR" evidence="3">
    <location>
        <begin position="643"/>
        <end position="676"/>
    </location>
</feature>
<dbReference type="Pfam" id="PF00515">
    <property type="entry name" value="TPR_1"/>
    <property type="match status" value="1"/>
</dbReference>
<dbReference type="Pfam" id="PF01075">
    <property type="entry name" value="Glyco_transf_9"/>
    <property type="match status" value="1"/>
</dbReference>
<keyword evidence="6" id="KW-1185">Reference proteome</keyword>
<dbReference type="PANTHER" id="PTHR44809">
    <property type="match status" value="1"/>
</dbReference>
<dbReference type="Gene3D" id="1.25.40.10">
    <property type="entry name" value="Tetratricopeptide repeat domain"/>
    <property type="match status" value="7"/>
</dbReference>
<dbReference type="InterPro" id="IPR029063">
    <property type="entry name" value="SAM-dependent_MTases_sf"/>
</dbReference>
<evidence type="ECO:0000256" key="1">
    <source>
        <dbReference type="ARBA" id="ARBA00022737"/>
    </source>
</evidence>
<dbReference type="Proteomes" id="UP000288096">
    <property type="component" value="Unassembled WGS sequence"/>
</dbReference>
<keyword evidence="2 3" id="KW-0802">TPR repeat</keyword>
<dbReference type="Pfam" id="PF07719">
    <property type="entry name" value="TPR_2"/>
    <property type="match status" value="1"/>
</dbReference>
<dbReference type="InterPro" id="IPR006342">
    <property type="entry name" value="FkbM_mtfrase"/>
</dbReference>
<keyword evidence="1" id="KW-0677">Repeat</keyword>
<dbReference type="InterPro" id="IPR052943">
    <property type="entry name" value="TMTC_O-mannosyl-trnsfr"/>
</dbReference>
<feature type="repeat" description="TPR" evidence="3">
    <location>
        <begin position="711"/>
        <end position="744"/>
    </location>
</feature>
<organism evidence="5 6">
    <name type="scientific">Desulfonema ishimotonii</name>
    <dbReference type="NCBI Taxonomy" id="45657"/>
    <lineage>
        <taxon>Bacteria</taxon>
        <taxon>Pseudomonadati</taxon>
        <taxon>Thermodesulfobacteriota</taxon>
        <taxon>Desulfobacteria</taxon>
        <taxon>Desulfobacterales</taxon>
        <taxon>Desulfococcaceae</taxon>
        <taxon>Desulfonema</taxon>
    </lineage>
</organism>
<feature type="repeat" description="TPR" evidence="3">
    <location>
        <begin position="609"/>
        <end position="642"/>
    </location>
</feature>
<accession>A0A401FZM4</accession>
<dbReference type="InterPro" id="IPR013105">
    <property type="entry name" value="TPR_2"/>
</dbReference>
<dbReference type="SMART" id="SM00028">
    <property type="entry name" value="TPR"/>
    <property type="match status" value="11"/>
</dbReference>
<dbReference type="InterPro" id="IPR019734">
    <property type="entry name" value="TPR_rpt"/>
</dbReference>
<dbReference type="InterPro" id="IPR011990">
    <property type="entry name" value="TPR-like_helical_dom_sf"/>
</dbReference>
<dbReference type="Pfam" id="PF05050">
    <property type="entry name" value="Methyltransf_21"/>
    <property type="match status" value="1"/>
</dbReference>
<dbReference type="GO" id="GO:0016757">
    <property type="term" value="F:glycosyltransferase activity"/>
    <property type="evidence" value="ECO:0007669"/>
    <property type="project" value="InterPro"/>
</dbReference>
<dbReference type="NCBIfam" id="TIGR01444">
    <property type="entry name" value="fkbM_fam"/>
    <property type="match status" value="1"/>
</dbReference>
<dbReference type="Pfam" id="PF13424">
    <property type="entry name" value="TPR_12"/>
    <property type="match status" value="2"/>
</dbReference>
<dbReference type="SUPFAM" id="SSF53335">
    <property type="entry name" value="S-adenosyl-L-methionine-dependent methyltransferases"/>
    <property type="match status" value="1"/>
</dbReference>
<dbReference type="Gene3D" id="3.40.50.150">
    <property type="entry name" value="Vaccinia Virus protein VP39"/>
    <property type="match status" value="1"/>
</dbReference>
<reference evidence="6" key="1">
    <citation type="submission" date="2017-11" db="EMBL/GenBank/DDBJ databases">
        <authorList>
            <person name="Watanabe M."/>
            <person name="Kojima H."/>
        </authorList>
    </citation>
    <scope>NUCLEOTIDE SEQUENCE [LARGE SCALE GENOMIC DNA]</scope>
    <source>
        <strain evidence="6">Tokyo 01</strain>
    </source>
</reference>
<evidence type="ECO:0000259" key="4">
    <source>
        <dbReference type="Pfam" id="PF05050"/>
    </source>
</evidence>
<feature type="repeat" description="TPR" evidence="3">
    <location>
        <begin position="149"/>
        <end position="182"/>
    </location>
</feature>
<dbReference type="PANTHER" id="PTHR44809:SF1">
    <property type="entry name" value="PROTEIN O-MANNOSYL-TRANSFERASE TMTC1"/>
    <property type="match status" value="1"/>
</dbReference>
<sequence>MIMNHSHDGADAFKTYLTRGNQFYKNKQLREAEECYRKAIELQPRAFGVYNNLGAVYRGQGKLDAAIRSFRRALALKPDSADMNNNIGALFHEQGHSAEAEQYFLRALQLNPNAKDAHYNLGLVYQKQGRLSEAIRSYQSALNLKSDYAEAHHNMGAVLIKQGRFEEAEASLDKALSIRPDYFKVNVDQALLLLLHGNLAEGWRKYEYRYRIKEAAYLKKTEPKWDGTPMPGKTLLVTYEQGLGDTLQFARYLPLARQRCGRLIFLCQKALRPLFEKFPGVDALADDADKARFDAGIGLLSLPHIFGTTLENIPADTPYIFAPPEKTGFWEKYRTPDWFNVGLVWAGNPRHQGDWNRSLHLSDFAPLAEAPHVVFHSLQVGQRSEEADTPPEGMHLRNFTRHLKNFADTAGLIEHLDLVITVDTSVAHLAGAMGKPVWMLVPYVPDWRWLLEREDTRWYPTMRLFRQPGFGNWKDVLDRMGRTLREWTIGEKGVPETRTAPPPVAVPEAPVSQVVDLSLSKQNHVPVAVSGVQPDADEREALDWYRQGGGWLRKKDYGQALQCFEKAVNRRPDYPEAWFNLGVIWRTRGNPARAVSCFERAVALAPANAEAHLGLGVSLQEQGRYDAALNSYEQALTLKPDHVEALIGIGIVLKELDRPDEALARYEEARRLSPKHVEVHKGLGMVLRELGQFEEALASYQKILEMAPNHAPVYVSIANTRKAMGHMDRAAENYRKAIALKPDYAEAHLFLGLLLLLQGRFAEGWREYAWRWKAAPLKSEAGKYAMPLWDGTSLGSRTILLHSEQGFGDSIQFVRYAAQVKAAGAKVVLTCEPPLKRLFEGIPVIDEVREKNTPQPPADAHASLLTLAQIFKTDAESIPAPVPYLSVDETIREKWRARVGDAEGLKVGIVWAGNPTHKKDRLRSIPPDSLEPVLNVPGVRFFSLQKGEQAEALRQHEAIGRRVTDLAPDLTDFAETAGAISALDLVISVDTAVAHLAGALGVPVWVLLPFVPDWRWLLEGEGTPWYPTMRLFRQTAHAQWEPVFERVVAALGEAASSFPEKTAALVPLQKSSDEGPGKFSVQLSDNNKNRADMLTDMKNQTDTNKITGIRQCCHGIMMYLRKDMYVGRSLELYGEFSEGETDIFRQLIHPGDVIIEAGANIGAHTVFLAKTVGPKGFVIAYEPQRFIHQILCANIALNEMPNVHARQAAVGSAEGRISVPALDYGQTYNFGGVSLGQSPSSGESVPVETIDSLKLPRLRLIKADVEGMESEVIRGGRNTIEKLRPVLYVENDRKEKSEALIALIQELNYRLWWHLPPLFNPNNFAGCRENVFGKIVSVNLLCIPRESPANITGLKEVKSPGDHWH</sequence>
<evidence type="ECO:0000256" key="3">
    <source>
        <dbReference type="PROSITE-ProRule" id="PRU00339"/>
    </source>
</evidence>
<feature type="repeat" description="TPR" evidence="3">
    <location>
        <begin position="81"/>
        <end position="114"/>
    </location>
</feature>
<dbReference type="PROSITE" id="PS50005">
    <property type="entry name" value="TPR"/>
    <property type="match status" value="11"/>
</dbReference>
<feature type="repeat" description="TPR" evidence="3">
    <location>
        <begin position="677"/>
        <end position="710"/>
    </location>
</feature>
<gene>
    <name evidence="5" type="ORF">DENIS_3355</name>
</gene>
<dbReference type="Pfam" id="PF13414">
    <property type="entry name" value="TPR_11"/>
    <property type="match status" value="2"/>
</dbReference>
<feature type="domain" description="Methyltransferase FkbM" evidence="4">
    <location>
        <begin position="1157"/>
        <end position="1311"/>
    </location>
</feature>